<dbReference type="SMART" id="SM00283">
    <property type="entry name" value="MA"/>
    <property type="match status" value="1"/>
</dbReference>
<dbReference type="InterPro" id="IPR004089">
    <property type="entry name" value="MCPsignal_dom"/>
</dbReference>
<evidence type="ECO:0000259" key="11">
    <source>
        <dbReference type="PROSITE" id="PS50113"/>
    </source>
</evidence>
<evidence type="ECO:0000256" key="5">
    <source>
        <dbReference type="ARBA" id="ARBA00022989"/>
    </source>
</evidence>
<protein>
    <submittedName>
        <fullName evidence="12">PAS domain S-box protein</fullName>
    </submittedName>
</protein>
<keyword evidence="2" id="KW-1003">Cell membrane</keyword>
<feature type="domain" description="PAC" evidence="11">
    <location>
        <begin position="214"/>
        <end position="266"/>
    </location>
</feature>
<keyword evidence="6" id="KW-0472">Membrane</keyword>
<sequence>MFNTHLKQQLAAQAAELHQLRQLQESMRSSMIAVTLDADFNFTAFNDRFLSTVGYRAEQLQGRPMMEIIPRYVLELPCYRRFRTAIANFETVADDYRYLRADGTLAWLRFQWQPIRNLDASLSHIQGYAYDVSKELEVAKQNAAFIDALLRSTAVIEFNVDGTVVNANDRFLQTMGYTLEQLRGKHHRMFCMSEETSSPDYQAFWAQLNRGQFMAGRFRRVDSRGNEVWLEATYNPVYDTQDKLCKVVKFASVVTDQVRREAEVREAATVAYDISQQTDATAQRGASVVSETVGTMERISNDMQSAANVIEAIGKQSVAITTIVQTIGSIAAQTNLLALNAAIEAARAGDQGRGFAVVADEVRQLAGRTSTATEEIVTVVQQNQKLVDDAVRDISLSSEQAQQGLALANQAGAVIVDIQEGARQVVNAVDRFARELS</sequence>
<dbReference type="PROSITE" id="PS50112">
    <property type="entry name" value="PAS"/>
    <property type="match status" value="2"/>
</dbReference>
<feature type="domain" description="PAS" evidence="10">
    <location>
        <begin position="16"/>
        <end position="69"/>
    </location>
</feature>
<dbReference type="RefSeq" id="WP_168081313.1">
    <property type="nucleotide sequence ID" value="NZ_JAAVJI010000001.1"/>
</dbReference>
<dbReference type="InterPro" id="IPR001610">
    <property type="entry name" value="PAC"/>
</dbReference>
<feature type="domain" description="PAC" evidence="11">
    <location>
        <begin position="92"/>
        <end position="144"/>
    </location>
</feature>
<dbReference type="PANTHER" id="PTHR32089">
    <property type="entry name" value="METHYL-ACCEPTING CHEMOTAXIS PROTEIN MCPB"/>
    <property type="match status" value="1"/>
</dbReference>
<evidence type="ECO:0000259" key="10">
    <source>
        <dbReference type="PROSITE" id="PS50112"/>
    </source>
</evidence>
<accession>A0ABX0YA32</accession>
<comment type="caution">
    <text evidence="12">The sequence shown here is derived from an EMBL/GenBank/DDBJ whole genome shotgun (WGS) entry which is preliminary data.</text>
</comment>
<dbReference type="InterPro" id="IPR035965">
    <property type="entry name" value="PAS-like_dom_sf"/>
</dbReference>
<evidence type="ECO:0000256" key="6">
    <source>
        <dbReference type="ARBA" id="ARBA00023136"/>
    </source>
</evidence>
<dbReference type="SMART" id="SM00086">
    <property type="entry name" value="PAC"/>
    <property type="match status" value="2"/>
</dbReference>
<evidence type="ECO:0000256" key="3">
    <source>
        <dbReference type="ARBA" id="ARBA00022481"/>
    </source>
</evidence>
<organism evidence="12 13">
    <name type="scientific">Pseudomonas quercus</name>
    <dbReference type="NCBI Taxonomy" id="2722792"/>
    <lineage>
        <taxon>Bacteria</taxon>
        <taxon>Pseudomonadati</taxon>
        <taxon>Pseudomonadota</taxon>
        <taxon>Gammaproteobacteria</taxon>
        <taxon>Pseudomonadales</taxon>
        <taxon>Pseudomonadaceae</taxon>
        <taxon>Pseudomonas</taxon>
    </lineage>
</organism>
<reference evidence="12 13" key="1">
    <citation type="submission" date="2020-03" db="EMBL/GenBank/DDBJ databases">
        <authorList>
            <person name="Wang L."/>
            <person name="He N."/>
            <person name="Li Y."/>
            <person name="Fang Y."/>
            <person name="Zhang F."/>
        </authorList>
    </citation>
    <scope>NUCLEOTIDE SEQUENCE [LARGE SCALE GENOMIC DNA]</scope>
    <source>
        <strain evidence="13">hsmgli-8</strain>
    </source>
</reference>
<dbReference type="SMART" id="SM00091">
    <property type="entry name" value="PAS"/>
    <property type="match status" value="2"/>
</dbReference>
<evidence type="ECO:0000313" key="12">
    <source>
        <dbReference type="EMBL" id="NJO99829.1"/>
    </source>
</evidence>
<dbReference type="Pfam" id="PF08447">
    <property type="entry name" value="PAS_3"/>
    <property type="match status" value="2"/>
</dbReference>
<keyword evidence="4" id="KW-0812">Transmembrane</keyword>
<comment type="subcellular location">
    <subcellularLocation>
        <location evidence="1">Cell membrane</location>
    </subcellularLocation>
</comment>
<dbReference type="Gene3D" id="1.10.287.950">
    <property type="entry name" value="Methyl-accepting chemotaxis protein"/>
    <property type="match status" value="1"/>
</dbReference>
<keyword evidence="13" id="KW-1185">Reference proteome</keyword>
<evidence type="ECO:0000259" key="9">
    <source>
        <dbReference type="PROSITE" id="PS50111"/>
    </source>
</evidence>
<dbReference type="PROSITE" id="PS50111">
    <property type="entry name" value="CHEMOTAXIS_TRANSDUC_2"/>
    <property type="match status" value="1"/>
</dbReference>
<dbReference type="SUPFAM" id="SSF58104">
    <property type="entry name" value="Methyl-accepting chemotaxis protein (MCP) signaling domain"/>
    <property type="match status" value="1"/>
</dbReference>
<evidence type="ECO:0000256" key="1">
    <source>
        <dbReference type="ARBA" id="ARBA00004236"/>
    </source>
</evidence>
<dbReference type="PANTHER" id="PTHR32089:SF112">
    <property type="entry name" value="LYSOZYME-LIKE PROTEIN-RELATED"/>
    <property type="match status" value="1"/>
</dbReference>
<proteinExistence type="predicted"/>
<name>A0ABX0YA32_9PSED</name>
<dbReference type="PROSITE" id="PS50113">
    <property type="entry name" value="PAC"/>
    <property type="match status" value="2"/>
</dbReference>
<evidence type="ECO:0000313" key="13">
    <source>
        <dbReference type="Proteomes" id="UP000746535"/>
    </source>
</evidence>
<dbReference type="NCBIfam" id="TIGR00229">
    <property type="entry name" value="sensory_box"/>
    <property type="match status" value="2"/>
</dbReference>
<feature type="domain" description="PAS" evidence="10">
    <location>
        <begin position="142"/>
        <end position="185"/>
    </location>
</feature>
<evidence type="ECO:0000256" key="7">
    <source>
        <dbReference type="ARBA" id="ARBA00023224"/>
    </source>
</evidence>
<dbReference type="Gene3D" id="3.30.450.20">
    <property type="entry name" value="PAS domain"/>
    <property type="match status" value="2"/>
</dbReference>
<dbReference type="Pfam" id="PF00015">
    <property type="entry name" value="MCPsignal"/>
    <property type="match status" value="1"/>
</dbReference>
<keyword evidence="5" id="KW-1133">Transmembrane helix</keyword>
<dbReference type="SUPFAM" id="SSF55785">
    <property type="entry name" value="PYP-like sensor domain (PAS domain)"/>
    <property type="match status" value="2"/>
</dbReference>
<dbReference type="CDD" id="cd00130">
    <property type="entry name" value="PAS"/>
    <property type="match status" value="2"/>
</dbReference>
<gene>
    <name evidence="12" type="ORF">HBH25_02990</name>
</gene>
<keyword evidence="7 8" id="KW-0807">Transducer</keyword>
<feature type="domain" description="Methyl-accepting transducer" evidence="9">
    <location>
        <begin position="240"/>
        <end position="437"/>
    </location>
</feature>
<dbReference type="InterPro" id="IPR000700">
    <property type="entry name" value="PAS-assoc_C"/>
</dbReference>
<keyword evidence="3" id="KW-0488">Methylation</keyword>
<evidence type="ECO:0000256" key="8">
    <source>
        <dbReference type="PROSITE-ProRule" id="PRU00284"/>
    </source>
</evidence>
<dbReference type="InterPro" id="IPR000014">
    <property type="entry name" value="PAS"/>
</dbReference>
<evidence type="ECO:0000256" key="2">
    <source>
        <dbReference type="ARBA" id="ARBA00022475"/>
    </source>
</evidence>
<dbReference type="EMBL" id="JAAVJI010000001">
    <property type="protein sequence ID" value="NJO99829.1"/>
    <property type="molecule type" value="Genomic_DNA"/>
</dbReference>
<dbReference type="InterPro" id="IPR013655">
    <property type="entry name" value="PAS_fold_3"/>
</dbReference>
<dbReference type="Proteomes" id="UP000746535">
    <property type="component" value="Unassembled WGS sequence"/>
</dbReference>
<evidence type="ECO:0000256" key="4">
    <source>
        <dbReference type="ARBA" id="ARBA00022692"/>
    </source>
</evidence>